<name>A0A418PLV6_9BACT</name>
<reference evidence="3 4" key="1">
    <citation type="submission" date="2018-09" db="EMBL/GenBank/DDBJ databases">
        <authorList>
            <person name="Wang X."/>
            <person name="Du Z."/>
        </authorList>
    </citation>
    <scope>NUCLEOTIDE SEQUENCE [LARGE SCALE GENOMIC DNA]</scope>
    <source>
        <strain evidence="3 4">N3</strain>
    </source>
</reference>
<dbReference type="RefSeq" id="WP_119479465.1">
    <property type="nucleotide sequence ID" value="NZ_QXML01000014.1"/>
</dbReference>
<dbReference type="Pfam" id="PF11138">
    <property type="entry name" value="DUF2911"/>
    <property type="match status" value="1"/>
</dbReference>
<feature type="region of interest" description="Disordered" evidence="1">
    <location>
        <begin position="23"/>
        <end position="51"/>
    </location>
</feature>
<keyword evidence="2" id="KW-0732">Signal</keyword>
<organism evidence="3 4">
    <name type="scientific">Algoriphagus lacus</name>
    <dbReference type="NCBI Taxonomy" id="2056311"/>
    <lineage>
        <taxon>Bacteria</taxon>
        <taxon>Pseudomonadati</taxon>
        <taxon>Bacteroidota</taxon>
        <taxon>Cytophagia</taxon>
        <taxon>Cytophagales</taxon>
        <taxon>Cyclobacteriaceae</taxon>
        <taxon>Algoriphagus</taxon>
    </lineage>
</organism>
<evidence type="ECO:0000256" key="2">
    <source>
        <dbReference type="SAM" id="SignalP"/>
    </source>
</evidence>
<evidence type="ECO:0000313" key="4">
    <source>
        <dbReference type="Proteomes" id="UP000283522"/>
    </source>
</evidence>
<sequence length="191" mass="21236">MKKLSVLWLAAFVLISFFGCQPKSSESSEATSTEAPAAEEAGETEQRSSPIEVKEGQIAGKSIKVQYGSPSVKGRTIWGDLVPYNVVWRTGANEATYIDIPQDITVEGKTLAAGKYSLFTIPKETGSWTVIFNSDWDLEHGHFQYDEKNDVLRVEVNPTWESNSSEKLSIEIEAPGLVIRWEKLKLPITIQ</sequence>
<dbReference type="EMBL" id="QXML01000014">
    <property type="protein sequence ID" value="RIW12374.1"/>
    <property type="molecule type" value="Genomic_DNA"/>
</dbReference>
<evidence type="ECO:0000256" key="1">
    <source>
        <dbReference type="SAM" id="MobiDB-lite"/>
    </source>
</evidence>
<evidence type="ECO:0000313" key="3">
    <source>
        <dbReference type="EMBL" id="RIW12374.1"/>
    </source>
</evidence>
<protein>
    <submittedName>
        <fullName evidence="3">DUF2911 domain-containing protein</fullName>
    </submittedName>
</protein>
<feature type="compositionally biased region" description="Low complexity" evidence="1">
    <location>
        <begin position="24"/>
        <end position="39"/>
    </location>
</feature>
<feature type="signal peptide" evidence="2">
    <location>
        <begin position="1"/>
        <end position="22"/>
    </location>
</feature>
<dbReference type="InterPro" id="IPR021314">
    <property type="entry name" value="DUF2911"/>
</dbReference>
<proteinExistence type="predicted"/>
<comment type="caution">
    <text evidence="3">The sequence shown here is derived from an EMBL/GenBank/DDBJ whole genome shotgun (WGS) entry which is preliminary data.</text>
</comment>
<dbReference type="PROSITE" id="PS51257">
    <property type="entry name" value="PROKAR_LIPOPROTEIN"/>
    <property type="match status" value="1"/>
</dbReference>
<gene>
    <name evidence="3" type="ORF">D0X99_19060</name>
</gene>
<dbReference type="Proteomes" id="UP000283522">
    <property type="component" value="Unassembled WGS sequence"/>
</dbReference>
<accession>A0A418PLV6</accession>
<dbReference type="OrthoDB" id="978542at2"/>
<dbReference type="AlphaFoldDB" id="A0A418PLV6"/>
<feature type="chain" id="PRO_5019040120" evidence="2">
    <location>
        <begin position="23"/>
        <end position="191"/>
    </location>
</feature>
<keyword evidence="4" id="KW-1185">Reference proteome</keyword>